<protein>
    <submittedName>
        <fullName evidence="3">Sirohydrochlorin chelatase</fullName>
    </submittedName>
</protein>
<comment type="caution">
    <text evidence="3">The sequence shown here is derived from an EMBL/GenBank/DDBJ whole genome shotgun (WGS) entry which is preliminary data.</text>
</comment>
<gene>
    <name evidence="3" type="ORF">K4A83_19180</name>
</gene>
<dbReference type="RefSeq" id="WP_265266287.1">
    <property type="nucleotide sequence ID" value="NZ_JAIHOM010000131.1"/>
</dbReference>
<accession>A0ABT3LBM7</accession>
<dbReference type="InterPro" id="IPR050963">
    <property type="entry name" value="Sirohydro_Cobaltochel/CbiX"/>
</dbReference>
<dbReference type="EMBL" id="JAIHOM010000131">
    <property type="protein sequence ID" value="MCW6038380.1"/>
    <property type="molecule type" value="Genomic_DNA"/>
</dbReference>
<sequence length="250" mass="27114">MFSPTPYSPSAYLLVFHGSRDPRPQQGCEQLAEYFRLALQEAVPQQPPLVATAALEFAPLPLSQQILTVAQLAQKQSIPRLKIIPLFLLAGVHVGEDIPAEIEQAKQQLDPDFQIQQVPHLGDQKALLPLLQQAFASFPSGGRILLSHGSRRPLANQPIAELAQSLQAQVAYWSVAPHLGETVAQLAGQNLPSLTILPYFLFSGGITDAIAQQIHQLQAQYPHLPLQLGHPLGPSPALAQVILNQGLGLF</sequence>
<dbReference type="PANTHER" id="PTHR33542:SF3">
    <property type="entry name" value="SIROHYDROCHLORIN FERROCHELATASE, CHLOROPLASTIC"/>
    <property type="match status" value="1"/>
</dbReference>
<evidence type="ECO:0000256" key="2">
    <source>
        <dbReference type="ARBA" id="ARBA00023239"/>
    </source>
</evidence>
<organism evidence="3 4">
    <name type="scientific">Spirulina subsalsa FACHB-351</name>
    <dbReference type="NCBI Taxonomy" id="234711"/>
    <lineage>
        <taxon>Bacteria</taxon>
        <taxon>Bacillati</taxon>
        <taxon>Cyanobacteriota</taxon>
        <taxon>Cyanophyceae</taxon>
        <taxon>Spirulinales</taxon>
        <taxon>Spirulinaceae</taxon>
        <taxon>Spirulina</taxon>
    </lineage>
</organism>
<dbReference type="PANTHER" id="PTHR33542">
    <property type="entry name" value="SIROHYDROCHLORIN FERROCHELATASE, CHLOROPLASTIC"/>
    <property type="match status" value="1"/>
</dbReference>
<evidence type="ECO:0000313" key="4">
    <source>
        <dbReference type="Proteomes" id="UP001526426"/>
    </source>
</evidence>
<proteinExistence type="predicted"/>
<dbReference type="Proteomes" id="UP001526426">
    <property type="component" value="Unassembled WGS sequence"/>
</dbReference>
<dbReference type="CDD" id="cd03416">
    <property type="entry name" value="CbiX_SirB_N"/>
    <property type="match status" value="1"/>
</dbReference>
<dbReference type="InterPro" id="IPR002762">
    <property type="entry name" value="CbiX-like"/>
</dbReference>
<keyword evidence="1" id="KW-0479">Metal-binding</keyword>
<reference evidence="3 4" key="1">
    <citation type="submission" date="2021-08" db="EMBL/GenBank/DDBJ databases">
        <title>Draft genome sequence of Spirulina subsalsa with high tolerance to salinity and hype-accumulation of phycocyanin.</title>
        <authorList>
            <person name="Pei H."/>
            <person name="Jiang L."/>
        </authorList>
    </citation>
    <scope>NUCLEOTIDE SEQUENCE [LARGE SCALE GENOMIC DNA]</scope>
    <source>
        <strain evidence="3 4">FACHB-351</strain>
    </source>
</reference>
<keyword evidence="2" id="KW-0456">Lyase</keyword>
<evidence type="ECO:0000313" key="3">
    <source>
        <dbReference type="EMBL" id="MCW6038380.1"/>
    </source>
</evidence>
<dbReference type="Pfam" id="PF01903">
    <property type="entry name" value="CbiX"/>
    <property type="match status" value="2"/>
</dbReference>
<name>A0ABT3LBM7_9CYAN</name>
<keyword evidence="4" id="KW-1185">Reference proteome</keyword>
<dbReference type="Gene3D" id="3.40.50.1400">
    <property type="match status" value="2"/>
</dbReference>
<dbReference type="SUPFAM" id="SSF53800">
    <property type="entry name" value="Chelatase"/>
    <property type="match status" value="1"/>
</dbReference>
<evidence type="ECO:0000256" key="1">
    <source>
        <dbReference type="ARBA" id="ARBA00022723"/>
    </source>
</evidence>